<dbReference type="OrthoDB" id="9514740at2759"/>
<dbReference type="PANTHER" id="PTHR31681:SF3">
    <property type="entry name" value="OS04G0690100 PROTEIN"/>
    <property type="match status" value="1"/>
</dbReference>
<sequence>MHFSPGIVYQLSKGTLEACIVCQEYFTTGFLVCSPACADAQLDSSPLVRLQEDHRAFADVLARFRNRWDPSNSAPTVTDIYAILSSARSNKAYLDYRWKIERKSKCIAAGFRPGNERLRWHGTSSNCDITKIGEGLCSSSNSCNLCDIIRGSFKTQKCLGGLYGTGIYTSSIPVKAHGYALTGGRGNALLLNSVVTGHPKLLTAHDSSLTRAPWNRDSVWVTPQGGPVKYDEVVVYDDAAIRPVFLIVYE</sequence>
<dbReference type="EMBL" id="KN824288">
    <property type="protein sequence ID" value="KIM29516.1"/>
    <property type="molecule type" value="Genomic_DNA"/>
</dbReference>
<evidence type="ECO:0000313" key="3">
    <source>
        <dbReference type="Proteomes" id="UP000054097"/>
    </source>
</evidence>
<dbReference type="PANTHER" id="PTHR31681">
    <property type="entry name" value="C2H2-LIKE ZINC FINGER PROTEIN"/>
    <property type="match status" value="1"/>
</dbReference>
<reference evidence="3" key="2">
    <citation type="submission" date="2015-01" db="EMBL/GenBank/DDBJ databases">
        <title>Evolutionary Origins and Diversification of the Mycorrhizal Mutualists.</title>
        <authorList>
            <consortium name="DOE Joint Genome Institute"/>
            <consortium name="Mycorrhizal Genomics Consortium"/>
            <person name="Kohler A."/>
            <person name="Kuo A."/>
            <person name="Nagy L.G."/>
            <person name="Floudas D."/>
            <person name="Copeland A."/>
            <person name="Barry K.W."/>
            <person name="Cichocki N."/>
            <person name="Veneault-Fourrey C."/>
            <person name="LaButti K."/>
            <person name="Lindquist E.A."/>
            <person name="Lipzen A."/>
            <person name="Lundell T."/>
            <person name="Morin E."/>
            <person name="Murat C."/>
            <person name="Riley R."/>
            <person name="Ohm R."/>
            <person name="Sun H."/>
            <person name="Tunlid A."/>
            <person name="Henrissat B."/>
            <person name="Grigoriev I.V."/>
            <person name="Hibbett D.S."/>
            <person name="Martin F."/>
        </authorList>
    </citation>
    <scope>NUCLEOTIDE SEQUENCE [LARGE SCALE GENOMIC DNA]</scope>
    <source>
        <strain evidence="3">MAFF 305830</strain>
    </source>
</reference>
<organism evidence="2 3">
    <name type="scientific">Serendipita vermifera MAFF 305830</name>
    <dbReference type="NCBI Taxonomy" id="933852"/>
    <lineage>
        <taxon>Eukaryota</taxon>
        <taxon>Fungi</taxon>
        <taxon>Dikarya</taxon>
        <taxon>Basidiomycota</taxon>
        <taxon>Agaricomycotina</taxon>
        <taxon>Agaricomycetes</taxon>
        <taxon>Sebacinales</taxon>
        <taxon>Serendipitaceae</taxon>
        <taxon>Serendipita</taxon>
    </lineage>
</organism>
<dbReference type="AlphaFoldDB" id="A0A0C3BDJ4"/>
<gene>
    <name evidence="2" type="ORF">M408DRAFT_114783</name>
</gene>
<accession>A0A0C3BDJ4</accession>
<keyword evidence="3" id="KW-1185">Reference proteome</keyword>
<proteinExistence type="predicted"/>
<dbReference type="Proteomes" id="UP000054097">
    <property type="component" value="Unassembled WGS sequence"/>
</dbReference>
<dbReference type="Pfam" id="PF00644">
    <property type="entry name" value="PARP"/>
    <property type="match status" value="1"/>
</dbReference>
<feature type="domain" description="PARP catalytic" evidence="1">
    <location>
        <begin position="101"/>
        <end position="220"/>
    </location>
</feature>
<evidence type="ECO:0000313" key="2">
    <source>
        <dbReference type="EMBL" id="KIM29516.1"/>
    </source>
</evidence>
<protein>
    <recommendedName>
        <fullName evidence="1">PARP catalytic domain-containing protein</fullName>
    </recommendedName>
</protein>
<dbReference type="SUPFAM" id="SSF56399">
    <property type="entry name" value="ADP-ribosylation"/>
    <property type="match status" value="1"/>
</dbReference>
<reference evidence="2 3" key="1">
    <citation type="submission" date="2014-04" db="EMBL/GenBank/DDBJ databases">
        <authorList>
            <consortium name="DOE Joint Genome Institute"/>
            <person name="Kuo A."/>
            <person name="Zuccaro A."/>
            <person name="Kohler A."/>
            <person name="Nagy L.G."/>
            <person name="Floudas D."/>
            <person name="Copeland A."/>
            <person name="Barry K.W."/>
            <person name="Cichocki N."/>
            <person name="Veneault-Fourrey C."/>
            <person name="LaButti K."/>
            <person name="Lindquist E.A."/>
            <person name="Lipzen A."/>
            <person name="Lundell T."/>
            <person name="Morin E."/>
            <person name="Murat C."/>
            <person name="Sun H."/>
            <person name="Tunlid A."/>
            <person name="Henrissat B."/>
            <person name="Grigoriev I.V."/>
            <person name="Hibbett D.S."/>
            <person name="Martin F."/>
            <person name="Nordberg H.P."/>
            <person name="Cantor M.N."/>
            <person name="Hua S.X."/>
        </authorList>
    </citation>
    <scope>NUCLEOTIDE SEQUENCE [LARGE SCALE GENOMIC DNA]</scope>
    <source>
        <strain evidence="2 3">MAFF 305830</strain>
    </source>
</reference>
<dbReference type="Gene3D" id="3.90.228.10">
    <property type="match status" value="1"/>
</dbReference>
<dbReference type="HOGENOM" id="CLU_039434_1_1_1"/>
<evidence type="ECO:0000259" key="1">
    <source>
        <dbReference type="Pfam" id="PF00644"/>
    </source>
</evidence>
<dbReference type="GO" id="GO:0003950">
    <property type="term" value="F:NAD+ poly-ADP-ribosyltransferase activity"/>
    <property type="evidence" value="ECO:0007669"/>
    <property type="project" value="InterPro"/>
</dbReference>
<dbReference type="InterPro" id="IPR012317">
    <property type="entry name" value="Poly(ADP-ribose)pol_cat_dom"/>
</dbReference>
<name>A0A0C3BDJ4_SERVB</name>